<feature type="domain" description="Thioredoxin" evidence="3">
    <location>
        <begin position="19"/>
        <end position="146"/>
    </location>
</feature>
<keyword evidence="5" id="KW-1185">Reference proteome</keyword>
<evidence type="ECO:0000259" key="3">
    <source>
        <dbReference type="PROSITE" id="PS51352"/>
    </source>
</evidence>
<dbReference type="InterPro" id="IPR013766">
    <property type="entry name" value="Thioredoxin_domain"/>
</dbReference>
<dbReference type="PROSITE" id="PS51352">
    <property type="entry name" value="THIOREDOXIN_2"/>
    <property type="match status" value="1"/>
</dbReference>
<dbReference type="Pfam" id="PF13899">
    <property type="entry name" value="Thioredoxin_7"/>
    <property type="match status" value="1"/>
</dbReference>
<name>A0ABT1SZK2_9SPHI</name>
<protein>
    <submittedName>
        <fullName evidence="4">Thioredoxin family protein</fullName>
    </submittedName>
</protein>
<dbReference type="EMBL" id="JANHOH010000001">
    <property type="protein sequence ID" value="MCQ6957158.1"/>
    <property type="molecule type" value="Genomic_DNA"/>
</dbReference>
<dbReference type="PROSITE" id="PS00194">
    <property type="entry name" value="THIOREDOXIN_1"/>
    <property type="match status" value="1"/>
</dbReference>
<dbReference type="SUPFAM" id="SSF52833">
    <property type="entry name" value="Thioredoxin-like"/>
    <property type="match status" value="1"/>
</dbReference>
<dbReference type="Proteomes" id="UP001204376">
    <property type="component" value="Unassembled WGS sequence"/>
</dbReference>
<comment type="caution">
    <text evidence="4">The sequence shown here is derived from an EMBL/GenBank/DDBJ whole genome shotgun (WGS) entry which is preliminary data.</text>
</comment>
<proteinExistence type="predicted"/>
<keyword evidence="2" id="KW-0732">Signal</keyword>
<evidence type="ECO:0000256" key="1">
    <source>
        <dbReference type="ARBA" id="ARBA00023284"/>
    </source>
</evidence>
<evidence type="ECO:0000313" key="4">
    <source>
        <dbReference type="EMBL" id="MCQ6957158.1"/>
    </source>
</evidence>
<dbReference type="Gene3D" id="3.40.30.10">
    <property type="entry name" value="Glutaredoxin"/>
    <property type="match status" value="1"/>
</dbReference>
<evidence type="ECO:0000256" key="2">
    <source>
        <dbReference type="SAM" id="SignalP"/>
    </source>
</evidence>
<feature type="chain" id="PRO_5045878168" evidence="2">
    <location>
        <begin position="23"/>
        <end position="414"/>
    </location>
</feature>
<evidence type="ECO:0000313" key="5">
    <source>
        <dbReference type="Proteomes" id="UP001204376"/>
    </source>
</evidence>
<gene>
    <name evidence="4" type="ORF">NPE20_04280</name>
</gene>
<dbReference type="RefSeq" id="WP_256537367.1">
    <property type="nucleotide sequence ID" value="NZ_JANHOH010000001.1"/>
</dbReference>
<organism evidence="4 5">
    <name type="scientific">Mucilaginibacter aquariorum</name>
    <dbReference type="NCBI Taxonomy" id="2967225"/>
    <lineage>
        <taxon>Bacteria</taxon>
        <taxon>Pseudomonadati</taxon>
        <taxon>Bacteroidota</taxon>
        <taxon>Sphingobacteriia</taxon>
        <taxon>Sphingobacteriales</taxon>
        <taxon>Sphingobacteriaceae</taxon>
        <taxon>Mucilaginibacter</taxon>
    </lineage>
</organism>
<sequence length="414" mass="46606">MKKHCHLLFILALCCQTSLSHAQKNPKTGIQFFRGNWAALLKTAARQHKLIFVDVYTEWCVPCKRMEKEVFPLAKVGKVYDSLFVSYRLDAEHGQGPKLAAAYAVKAYPTYLFLDSAGNLLYRSGDYMNASALIAEGRKAASKKQAGETLAELEDRFKRGDRQPESLKALLDKRTSLGMDNAEILNAYVAVIPPERIHSAETIIYLSQHTGSTVSAALPVILEGLKGLDREQQKQVSDRLYNGLLYYALGNAIKENRLNDAEKLLADVNKIRPWLDERRLPSADNLALHYYQATRDTAGLKKTGYRMAAKQMTINIDSIKKTDSVLFVKVMQPFLTGKQDSTKIPDFQEEKRHAAKQYSANIASTLYTVANAFKLTLDPKDKALSDALVWMRFACQIYQNPATQKLKTELEAMR</sequence>
<accession>A0ABT1SZK2</accession>
<feature type="signal peptide" evidence="2">
    <location>
        <begin position="1"/>
        <end position="22"/>
    </location>
</feature>
<reference evidence="4 5" key="1">
    <citation type="submission" date="2022-07" db="EMBL/GenBank/DDBJ databases">
        <title>Mucilaginibacter sp. JC4.</title>
        <authorList>
            <person name="Le V."/>
            <person name="Ko S.-R."/>
            <person name="Ahn C.-Y."/>
            <person name="Oh H.-M."/>
        </authorList>
    </citation>
    <scope>NUCLEOTIDE SEQUENCE [LARGE SCALE GENOMIC DNA]</scope>
    <source>
        <strain evidence="4 5">JC4</strain>
    </source>
</reference>
<dbReference type="InterPro" id="IPR017937">
    <property type="entry name" value="Thioredoxin_CS"/>
</dbReference>
<dbReference type="InterPro" id="IPR036249">
    <property type="entry name" value="Thioredoxin-like_sf"/>
</dbReference>
<keyword evidence="1" id="KW-0676">Redox-active center</keyword>